<proteinExistence type="predicted"/>
<dbReference type="InterPro" id="IPR027417">
    <property type="entry name" value="P-loop_NTPase"/>
</dbReference>
<gene>
    <name evidence="2" type="ORF">SOCE26_101170</name>
</gene>
<protein>
    <recommendedName>
        <fullName evidence="1">ATPase AAA-type core domain-containing protein</fullName>
    </recommendedName>
</protein>
<dbReference type="GO" id="GO:0016887">
    <property type="term" value="F:ATP hydrolysis activity"/>
    <property type="evidence" value="ECO:0007669"/>
    <property type="project" value="InterPro"/>
</dbReference>
<dbReference type="Proteomes" id="UP000238348">
    <property type="component" value="Chromosome"/>
</dbReference>
<organism evidence="2 3">
    <name type="scientific">Sorangium cellulosum</name>
    <name type="common">Polyangium cellulosum</name>
    <dbReference type="NCBI Taxonomy" id="56"/>
    <lineage>
        <taxon>Bacteria</taxon>
        <taxon>Pseudomonadati</taxon>
        <taxon>Myxococcota</taxon>
        <taxon>Polyangia</taxon>
        <taxon>Polyangiales</taxon>
        <taxon>Polyangiaceae</taxon>
        <taxon>Sorangium</taxon>
    </lineage>
</organism>
<reference evidence="2 3" key="1">
    <citation type="submission" date="2015-09" db="EMBL/GenBank/DDBJ databases">
        <title>Sorangium comparison.</title>
        <authorList>
            <person name="Zaburannyi N."/>
            <person name="Bunk B."/>
            <person name="Overmann J."/>
            <person name="Mueller R."/>
        </authorList>
    </citation>
    <scope>NUCLEOTIDE SEQUENCE [LARGE SCALE GENOMIC DNA]</scope>
    <source>
        <strain evidence="2 3">So ce26</strain>
    </source>
</reference>
<dbReference type="OrthoDB" id="5507830at2"/>
<dbReference type="InterPro" id="IPR003959">
    <property type="entry name" value="ATPase_AAA_core"/>
</dbReference>
<evidence type="ECO:0000259" key="1">
    <source>
        <dbReference type="Pfam" id="PF13304"/>
    </source>
</evidence>
<dbReference type="PANTHER" id="PTHR43581:SF4">
    <property type="entry name" value="ATP_GTP PHOSPHATASE"/>
    <property type="match status" value="1"/>
</dbReference>
<dbReference type="RefSeq" id="WP_159398025.1">
    <property type="nucleotide sequence ID" value="NZ_CP012673.1"/>
</dbReference>
<dbReference type="EMBL" id="CP012673">
    <property type="protein sequence ID" value="AUX48579.1"/>
    <property type="molecule type" value="Genomic_DNA"/>
</dbReference>
<accession>A0A2L0FAW6</accession>
<evidence type="ECO:0000313" key="2">
    <source>
        <dbReference type="EMBL" id="AUX48579.1"/>
    </source>
</evidence>
<dbReference type="Pfam" id="PF13304">
    <property type="entry name" value="AAA_21"/>
    <property type="match status" value="1"/>
</dbReference>
<dbReference type="Gene3D" id="3.40.50.300">
    <property type="entry name" value="P-loop containing nucleotide triphosphate hydrolases"/>
    <property type="match status" value="2"/>
</dbReference>
<dbReference type="PANTHER" id="PTHR43581">
    <property type="entry name" value="ATP/GTP PHOSPHATASE"/>
    <property type="match status" value="1"/>
</dbReference>
<dbReference type="GO" id="GO:0005524">
    <property type="term" value="F:ATP binding"/>
    <property type="evidence" value="ECO:0007669"/>
    <property type="project" value="InterPro"/>
</dbReference>
<dbReference type="InterPro" id="IPR051396">
    <property type="entry name" value="Bact_Antivir_Def_Nuclease"/>
</dbReference>
<name>A0A2L0FAW6_SORCE</name>
<feature type="domain" description="ATPase AAA-type core" evidence="1">
    <location>
        <begin position="24"/>
        <end position="325"/>
    </location>
</feature>
<dbReference type="SUPFAM" id="SSF52540">
    <property type="entry name" value="P-loop containing nucleoside triphosphate hydrolases"/>
    <property type="match status" value="1"/>
</dbReference>
<dbReference type="AlphaFoldDB" id="A0A2L0FAW6"/>
<sequence length="381" mass="42338">MRIVVRNFLGLAQIDWQPSGVCLVAGPNGSGKTTLLEAFDFFGRSFQKSAHEAVRLLGGGRGLKHRSAPAEEPISFVLEVDGVTWELDLSVTGAGVGEFPAERVTVDGKTLVRRVAGSNEWTLVDERRVDGPEDAPRTCLRAAWEARRLEDIEPLVRALQNIRVYDAWWINQLRQSGSSDIGDSYLHRTGRNLFSVLKTWRAAPRRYNSQFEWVREKARLAFYDIFDDIELSDSEGFVTARFFQPGEGAGGEGLPIVRAADGLLVGLLHLTAVAGARPGSIVGLDEMENQLHPHAIRVLLDAMREMAEERELTVVLTSHSPVLMNEFRGEPEQFYVTEVGRVPAPVRLVELHDPRWLSQFSLGDLYEQLRIGAPSAGERAA</sequence>
<evidence type="ECO:0000313" key="3">
    <source>
        <dbReference type="Proteomes" id="UP000238348"/>
    </source>
</evidence>